<protein>
    <submittedName>
        <fullName evidence="1">Uncharacterized protein</fullName>
    </submittedName>
</protein>
<reference evidence="2" key="1">
    <citation type="journal article" date="2010" name="Science">
        <title>Signatures of adaptation to obligate biotrophy in the Hyaloperonospora arabidopsidis genome.</title>
        <authorList>
            <person name="Baxter L."/>
            <person name="Tripathy S."/>
            <person name="Ishaque N."/>
            <person name="Boot N."/>
            <person name="Cabral A."/>
            <person name="Kemen E."/>
            <person name="Thines M."/>
            <person name="Ah-Fong A."/>
            <person name="Anderson R."/>
            <person name="Badejoko W."/>
            <person name="Bittner-Eddy P."/>
            <person name="Boore J.L."/>
            <person name="Chibucos M.C."/>
            <person name="Coates M."/>
            <person name="Dehal P."/>
            <person name="Delehaunty K."/>
            <person name="Dong S."/>
            <person name="Downton P."/>
            <person name="Dumas B."/>
            <person name="Fabro G."/>
            <person name="Fronick C."/>
            <person name="Fuerstenberg S.I."/>
            <person name="Fulton L."/>
            <person name="Gaulin E."/>
            <person name="Govers F."/>
            <person name="Hughes L."/>
            <person name="Humphray S."/>
            <person name="Jiang R.H."/>
            <person name="Judelson H."/>
            <person name="Kamoun S."/>
            <person name="Kyung K."/>
            <person name="Meijer H."/>
            <person name="Minx P."/>
            <person name="Morris P."/>
            <person name="Nelson J."/>
            <person name="Phuntumart V."/>
            <person name="Qutob D."/>
            <person name="Rehmany A."/>
            <person name="Rougon-Cardoso A."/>
            <person name="Ryden P."/>
            <person name="Torto-Alalibo T."/>
            <person name="Studholme D."/>
            <person name="Wang Y."/>
            <person name="Win J."/>
            <person name="Wood J."/>
            <person name="Clifton S.W."/>
            <person name="Rogers J."/>
            <person name="Van den Ackerveken G."/>
            <person name="Jones J.D."/>
            <person name="McDowell J.M."/>
            <person name="Beynon J."/>
            <person name="Tyler B.M."/>
        </authorList>
    </citation>
    <scope>NUCLEOTIDE SEQUENCE [LARGE SCALE GENOMIC DNA]</scope>
    <source>
        <strain evidence="2">Emoy2</strain>
    </source>
</reference>
<dbReference type="Proteomes" id="UP000011713">
    <property type="component" value="Unassembled WGS sequence"/>
</dbReference>
<dbReference type="VEuPathDB" id="FungiDB:HpaG807631"/>
<dbReference type="HOGENOM" id="CLU_2836713_0_0_1"/>
<sequence>MMCHPSIFNRLKITMRISLTLKVATRVKNEFYNGLPPLHDNIHKVIIKYEYYVRINIMFSQYYPNR</sequence>
<accession>M4BMJ4</accession>
<dbReference type="InParanoid" id="M4BMJ4"/>
<keyword evidence="2" id="KW-1185">Reference proteome</keyword>
<evidence type="ECO:0000313" key="1">
    <source>
        <dbReference type="EnsemblProtists" id="HpaP807631"/>
    </source>
</evidence>
<organism evidence="1 2">
    <name type="scientific">Hyaloperonospora arabidopsidis (strain Emoy2)</name>
    <name type="common">Downy mildew agent</name>
    <name type="synonym">Peronospora arabidopsidis</name>
    <dbReference type="NCBI Taxonomy" id="559515"/>
    <lineage>
        <taxon>Eukaryota</taxon>
        <taxon>Sar</taxon>
        <taxon>Stramenopiles</taxon>
        <taxon>Oomycota</taxon>
        <taxon>Peronosporomycetes</taxon>
        <taxon>Peronosporales</taxon>
        <taxon>Peronosporaceae</taxon>
        <taxon>Hyaloperonospora</taxon>
    </lineage>
</organism>
<name>M4BMJ4_HYAAE</name>
<dbReference type="EnsemblProtists" id="HpaT807631">
    <property type="protein sequence ID" value="HpaP807631"/>
    <property type="gene ID" value="HpaG807631"/>
</dbReference>
<dbReference type="EMBL" id="JH598420">
    <property type="status" value="NOT_ANNOTATED_CDS"/>
    <property type="molecule type" value="Genomic_DNA"/>
</dbReference>
<evidence type="ECO:0000313" key="2">
    <source>
        <dbReference type="Proteomes" id="UP000011713"/>
    </source>
</evidence>
<reference evidence="1" key="2">
    <citation type="submission" date="2015-06" db="UniProtKB">
        <authorList>
            <consortium name="EnsemblProtists"/>
        </authorList>
    </citation>
    <scope>IDENTIFICATION</scope>
    <source>
        <strain evidence="1">Emoy2</strain>
    </source>
</reference>
<dbReference type="AlphaFoldDB" id="M4BMJ4"/>
<proteinExistence type="predicted"/>